<dbReference type="EMBL" id="JAFLRJ010001556">
    <property type="protein sequence ID" value="MBO0518360.1"/>
    <property type="molecule type" value="Genomic_DNA"/>
</dbReference>
<evidence type="ECO:0000256" key="1">
    <source>
        <dbReference type="SAM" id="Phobius"/>
    </source>
</evidence>
<feature type="transmembrane region" description="Helical" evidence="1">
    <location>
        <begin position="38"/>
        <end position="63"/>
    </location>
</feature>
<dbReference type="Proteomes" id="UP000664167">
    <property type="component" value="Unassembled WGS sequence"/>
</dbReference>
<comment type="caution">
    <text evidence="2">The sequence shown here is derived from an EMBL/GenBank/DDBJ whole genome shotgun (WGS) entry which is preliminary data.</text>
</comment>
<proteinExistence type="predicted"/>
<keyword evidence="1" id="KW-0472">Membrane</keyword>
<name>A0A939JNE8_9ACTN</name>
<dbReference type="AlphaFoldDB" id="A0A939JNE8"/>
<evidence type="ECO:0000313" key="2">
    <source>
        <dbReference type="EMBL" id="MBO0518360.1"/>
    </source>
</evidence>
<feature type="non-terminal residue" evidence="2">
    <location>
        <position position="75"/>
    </location>
</feature>
<evidence type="ECO:0000313" key="3">
    <source>
        <dbReference type="Proteomes" id="UP000664167"/>
    </source>
</evidence>
<keyword evidence="3" id="KW-1185">Reference proteome</keyword>
<gene>
    <name evidence="2" type="ORF">J0695_42665</name>
</gene>
<protein>
    <submittedName>
        <fullName evidence="2">Uncharacterized protein</fullName>
    </submittedName>
</protein>
<dbReference type="RefSeq" id="WP_206970161.1">
    <property type="nucleotide sequence ID" value="NZ_JAFLRJ010001556.1"/>
</dbReference>
<keyword evidence="1" id="KW-1133">Transmembrane helix</keyword>
<feature type="non-terminal residue" evidence="2">
    <location>
        <position position="1"/>
    </location>
</feature>
<sequence length="75" mass="7730">GAARHRQPADQPGHRVGDALPAQLPVEVGTLSRGAGPVLGLITAVFTVMLVASLESLLSAVAVDKMGADRPLRHL</sequence>
<keyword evidence="1" id="KW-0812">Transmembrane</keyword>
<reference evidence="2" key="1">
    <citation type="submission" date="2021-03" db="EMBL/GenBank/DDBJ databases">
        <title>Streptomyces poriferae sp. nov., a novel marine sponge-derived Actinobacteria species with anti-MRSA activity.</title>
        <authorList>
            <person name="Sandoval-Powers M."/>
            <person name="Kralova S."/>
            <person name="Nguyen G.-S."/>
            <person name="Fawwal D."/>
            <person name="Degnes K."/>
            <person name="Klinkenberg G."/>
            <person name="Sletta H."/>
            <person name="Wentzel A."/>
            <person name="Liles M.R."/>
        </authorList>
    </citation>
    <scope>NUCLEOTIDE SEQUENCE</scope>
    <source>
        <strain evidence="2">DSM 41794</strain>
    </source>
</reference>
<accession>A0A939JNE8</accession>
<organism evidence="2 3">
    <name type="scientific">Streptomyces beijiangensis</name>
    <dbReference type="NCBI Taxonomy" id="163361"/>
    <lineage>
        <taxon>Bacteria</taxon>
        <taxon>Bacillati</taxon>
        <taxon>Actinomycetota</taxon>
        <taxon>Actinomycetes</taxon>
        <taxon>Kitasatosporales</taxon>
        <taxon>Streptomycetaceae</taxon>
        <taxon>Streptomyces</taxon>
    </lineage>
</organism>